<reference evidence="1 2" key="1">
    <citation type="journal article" date="2017" name="Mol. Biol. Evol.">
        <title>The 4-celled Tetrabaena socialis nuclear genome reveals the essential components for genetic control of cell number at the origin of multicellularity in the volvocine lineage.</title>
        <authorList>
            <person name="Featherston J."/>
            <person name="Arakaki Y."/>
            <person name="Hanschen E.R."/>
            <person name="Ferris P.J."/>
            <person name="Michod R.E."/>
            <person name="Olson B.J.S.C."/>
            <person name="Nozaki H."/>
            <person name="Durand P.M."/>
        </authorList>
    </citation>
    <scope>NUCLEOTIDE SEQUENCE [LARGE SCALE GENOMIC DNA]</scope>
    <source>
        <strain evidence="1 2">NIES-571</strain>
    </source>
</reference>
<dbReference type="GO" id="GO:0070492">
    <property type="term" value="F:oligosaccharide binding"/>
    <property type="evidence" value="ECO:0007669"/>
    <property type="project" value="TreeGrafter"/>
</dbReference>
<evidence type="ECO:0000313" key="2">
    <source>
        <dbReference type="Proteomes" id="UP000236333"/>
    </source>
</evidence>
<comment type="caution">
    <text evidence="1">The sequence shown here is derived from an EMBL/GenBank/DDBJ whole genome shotgun (WGS) entry which is preliminary data.</text>
</comment>
<dbReference type="Gene3D" id="3.20.20.80">
    <property type="entry name" value="Glycosidases"/>
    <property type="match status" value="1"/>
</dbReference>
<dbReference type="AlphaFoldDB" id="A0A2J8AF23"/>
<name>A0A2J8AF23_9CHLO</name>
<dbReference type="PANTHER" id="PTHR46066:SF2">
    <property type="entry name" value="CHITINASE DOMAIN-CONTAINING PROTEIN 1"/>
    <property type="match status" value="1"/>
</dbReference>
<dbReference type="EMBL" id="PGGS01000038">
    <property type="protein sequence ID" value="PNH11102.1"/>
    <property type="molecule type" value="Genomic_DNA"/>
</dbReference>
<dbReference type="Proteomes" id="UP000236333">
    <property type="component" value="Unassembled WGS sequence"/>
</dbReference>
<accession>A0A2J8AF23</accession>
<evidence type="ECO:0000313" key="1">
    <source>
        <dbReference type="EMBL" id="PNH11102.1"/>
    </source>
</evidence>
<sequence>MAKAQAVDTSARRCWPKGRQYYDDTTPKRFKGFVLGYVTPWNRAGYDNAVLFRRKLDAVSPVWFQIKKEKGAEKPTITGNHEVNQTWIAELRQDGSGPLVLPRFIIEAEPEQHVELLQNPRPLLEAVGTAVVGHKLDGMVLEVWSAWQSFNGLQNDMFRQAALAFIRVLAELMRSNGGKEYTGRILSGTIVHVGGNTEVSRMAMTTHHTVERPLFPPGTVRLSAMHVQPQYVPQADPALDELHAVAHVVGPQLPQLLDACRSYHTHSPDGWITTGGFMVAAKRAGLALSRAEYLAMERALTKDTMGRINFLQLEQLVGSIASADAGEGA</sequence>
<organism evidence="1 2">
    <name type="scientific">Tetrabaena socialis</name>
    <dbReference type="NCBI Taxonomy" id="47790"/>
    <lineage>
        <taxon>Eukaryota</taxon>
        <taxon>Viridiplantae</taxon>
        <taxon>Chlorophyta</taxon>
        <taxon>core chlorophytes</taxon>
        <taxon>Chlorophyceae</taxon>
        <taxon>CS clade</taxon>
        <taxon>Chlamydomonadales</taxon>
        <taxon>Tetrabaenaceae</taxon>
        <taxon>Tetrabaena</taxon>
    </lineage>
</organism>
<dbReference type="GO" id="GO:0012505">
    <property type="term" value="C:endomembrane system"/>
    <property type="evidence" value="ECO:0007669"/>
    <property type="project" value="TreeGrafter"/>
</dbReference>
<dbReference type="PANTHER" id="PTHR46066">
    <property type="entry name" value="CHITINASE DOMAIN-CONTAINING PROTEIN 1 FAMILY MEMBER"/>
    <property type="match status" value="1"/>
</dbReference>
<protein>
    <submittedName>
        <fullName evidence="1">Chitinase domain-containing protein 1</fullName>
    </submittedName>
</protein>
<keyword evidence="2" id="KW-1185">Reference proteome</keyword>
<dbReference type="OrthoDB" id="523154at2759"/>
<feature type="non-terminal residue" evidence="1">
    <location>
        <position position="329"/>
    </location>
</feature>
<proteinExistence type="predicted"/>
<gene>
    <name evidence="1" type="ORF">TSOC_002098</name>
</gene>